<proteinExistence type="predicted"/>
<dbReference type="EMBL" id="CP107567">
    <property type="protein sequence ID" value="UYQ62698.1"/>
    <property type="molecule type" value="Genomic_DNA"/>
</dbReference>
<protein>
    <submittedName>
        <fullName evidence="1">Uncharacterized protein</fullName>
    </submittedName>
</protein>
<gene>
    <name evidence="1" type="ORF">OGH68_15215</name>
</gene>
<reference evidence="1" key="1">
    <citation type="submission" date="2022-10" db="EMBL/GenBank/DDBJ databases">
        <title>Cytochrome P450 Catalyzes Benzene Ring Formation in the Biosynthesis of Trialkyl-Substituted Aromatic Polyketides.</title>
        <authorList>
            <person name="Zhao E."/>
            <person name="Ge H."/>
        </authorList>
    </citation>
    <scope>NUCLEOTIDE SEQUENCE</scope>
    <source>
        <strain evidence="1">NA0869</strain>
    </source>
</reference>
<accession>A0ABY6I6R4</accession>
<organism evidence="1 2">
    <name type="scientific">Streptomyces peucetius</name>
    <dbReference type="NCBI Taxonomy" id="1950"/>
    <lineage>
        <taxon>Bacteria</taxon>
        <taxon>Bacillati</taxon>
        <taxon>Actinomycetota</taxon>
        <taxon>Actinomycetes</taxon>
        <taxon>Kitasatosporales</taxon>
        <taxon>Streptomycetaceae</taxon>
        <taxon>Streptomyces</taxon>
    </lineage>
</organism>
<dbReference type="Proteomes" id="UP001163878">
    <property type="component" value="Chromosome"/>
</dbReference>
<dbReference type="RefSeq" id="WP_264244433.1">
    <property type="nucleotide sequence ID" value="NZ_CP107567.1"/>
</dbReference>
<sequence>MDQSMHGLIGLSGAEWQDLCTRVLRMQHGADLVPVPDKGGDHGLEAYTLSGHLFQCYSPEEPLSNQKRYEKQRDKTTKDVGKFIDNADKLKKLFGEHVKINRWIIMCPQIDNKDLVAHCASQTKRIRDANLTYADPNIHVICQTMEDYELSYKKVVNAQLARMHLPPLAEPDYSSVDSAGVDKMHEKLAKVHSLRDESRRSEYVRRLLYSYINSQEFRAYIKDHYTEIHALLESELDDLEQRLVMEFSLDDSRAAALLQRVLTETETRVKACAPDTTSGDSRTLAHGQVAEWLMRCPLDFYEEAS</sequence>
<evidence type="ECO:0000313" key="2">
    <source>
        <dbReference type="Proteomes" id="UP001163878"/>
    </source>
</evidence>
<name>A0ABY6I6R4_STRPE</name>
<evidence type="ECO:0000313" key="1">
    <source>
        <dbReference type="EMBL" id="UYQ62698.1"/>
    </source>
</evidence>
<keyword evidence="2" id="KW-1185">Reference proteome</keyword>